<keyword evidence="2 11" id="KW-0479">Metal-binding</keyword>
<evidence type="ECO:0000256" key="2">
    <source>
        <dbReference type="ARBA" id="ARBA00022723"/>
    </source>
</evidence>
<feature type="binding site" evidence="11">
    <location>
        <position position="61"/>
    </location>
    <ligand>
        <name>Zn(2+)</name>
        <dbReference type="ChEBI" id="CHEBI:29105"/>
    </ligand>
</feature>
<feature type="binding site" evidence="11">
    <location>
        <position position="14"/>
    </location>
    <ligand>
        <name>Zn(2+)</name>
        <dbReference type="ChEBI" id="CHEBI:29105"/>
    </ligand>
</feature>
<keyword evidence="4 10" id="KW-0863">Zinc-finger</keyword>
<organism evidence="14">
    <name type="scientific">Bactrocera latifrons</name>
    <name type="common">Malaysian fruit fly</name>
    <name type="synonym">Chaetodacus latifrons</name>
    <dbReference type="NCBI Taxonomy" id="174628"/>
    <lineage>
        <taxon>Eukaryota</taxon>
        <taxon>Metazoa</taxon>
        <taxon>Ecdysozoa</taxon>
        <taxon>Arthropoda</taxon>
        <taxon>Hexapoda</taxon>
        <taxon>Insecta</taxon>
        <taxon>Pterygota</taxon>
        <taxon>Neoptera</taxon>
        <taxon>Endopterygota</taxon>
        <taxon>Diptera</taxon>
        <taxon>Brachycera</taxon>
        <taxon>Muscomorpha</taxon>
        <taxon>Tephritoidea</taxon>
        <taxon>Tephritidae</taxon>
        <taxon>Bactrocera</taxon>
        <taxon>Bactrocera</taxon>
    </lineage>
</organism>
<name>A0A0K8VH53_BACLA</name>
<feature type="domain" description="C2H2-type" evidence="12">
    <location>
        <begin position="315"/>
        <end position="342"/>
    </location>
</feature>
<feature type="domain" description="ZAD" evidence="13">
    <location>
        <begin position="9"/>
        <end position="88"/>
    </location>
</feature>
<dbReference type="PANTHER" id="PTHR16515:SF49">
    <property type="entry name" value="GASTRULA ZINC FINGER PROTEIN XLCGF49.1-LIKE-RELATED"/>
    <property type="match status" value="1"/>
</dbReference>
<dbReference type="FunFam" id="3.30.160.60:FF:000624">
    <property type="entry name" value="zinc finger protein 697"/>
    <property type="match status" value="1"/>
</dbReference>
<dbReference type="SUPFAM" id="SSF57667">
    <property type="entry name" value="beta-beta-alpha zinc fingers"/>
    <property type="match status" value="3"/>
</dbReference>
<evidence type="ECO:0000256" key="6">
    <source>
        <dbReference type="ARBA" id="ARBA00023015"/>
    </source>
</evidence>
<dbReference type="InterPro" id="IPR012934">
    <property type="entry name" value="Znf_AD"/>
</dbReference>
<feature type="domain" description="C2H2-type" evidence="12">
    <location>
        <begin position="371"/>
        <end position="400"/>
    </location>
</feature>
<dbReference type="InterPro" id="IPR013087">
    <property type="entry name" value="Znf_C2H2_type"/>
</dbReference>
<dbReference type="GO" id="GO:0010468">
    <property type="term" value="P:regulation of gene expression"/>
    <property type="evidence" value="ECO:0007669"/>
    <property type="project" value="TreeGrafter"/>
</dbReference>
<dbReference type="GO" id="GO:0003677">
    <property type="term" value="F:DNA binding"/>
    <property type="evidence" value="ECO:0007669"/>
    <property type="project" value="UniProtKB-KW"/>
</dbReference>
<evidence type="ECO:0000259" key="13">
    <source>
        <dbReference type="PROSITE" id="PS51915"/>
    </source>
</evidence>
<proteinExistence type="predicted"/>
<dbReference type="SUPFAM" id="SSF57716">
    <property type="entry name" value="Glucocorticoid receptor-like (DNA-binding domain)"/>
    <property type="match status" value="1"/>
</dbReference>
<evidence type="ECO:0000256" key="10">
    <source>
        <dbReference type="PROSITE-ProRule" id="PRU00042"/>
    </source>
</evidence>
<keyword evidence="5 11" id="KW-0862">Zinc</keyword>
<keyword evidence="8" id="KW-0804">Transcription</keyword>
<evidence type="ECO:0000256" key="5">
    <source>
        <dbReference type="ARBA" id="ARBA00022833"/>
    </source>
</evidence>
<dbReference type="PANTHER" id="PTHR16515">
    <property type="entry name" value="PR DOMAIN ZINC FINGER PROTEIN"/>
    <property type="match status" value="1"/>
</dbReference>
<evidence type="ECO:0000256" key="7">
    <source>
        <dbReference type="ARBA" id="ARBA00023125"/>
    </source>
</evidence>
<dbReference type="GO" id="GO:0008270">
    <property type="term" value="F:zinc ion binding"/>
    <property type="evidence" value="ECO:0007669"/>
    <property type="project" value="UniProtKB-UniRule"/>
</dbReference>
<dbReference type="PROSITE" id="PS51915">
    <property type="entry name" value="ZAD"/>
    <property type="match status" value="1"/>
</dbReference>
<dbReference type="SMART" id="SM00355">
    <property type="entry name" value="ZnF_C2H2"/>
    <property type="match status" value="5"/>
</dbReference>
<dbReference type="OrthoDB" id="8922241at2759"/>
<evidence type="ECO:0000259" key="12">
    <source>
        <dbReference type="PROSITE" id="PS50157"/>
    </source>
</evidence>
<dbReference type="Gene3D" id="3.40.1800.20">
    <property type="match status" value="1"/>
</dbReference>
<comment type="subcellular location">
    <subcellularLocation>
        <location evidence="1">Nucleus</location>
    </subcellularLocation>
</comment>
<dbReference type="AlphaFoldDB" id="A0A0K8VH53"/>
<dbReference type="GO" id="GO:0005634">
    <property type="term" value="C:nucleus"/>
    <property type="evidence" value="ECO:0007669"/>
    <property type="project" value="UniProtKB-SubCell"/>
</dbReference>
<protein>
    <submittedName>
        <fullName evidence="14">Zinc finger protein 28</fullName>
    </submittedName>
</protein>
<sequence length="458" mass="53454">MKLTDVGPKMCRVCLTRTPKLRSLYEPLDEGEESPNEMLHLIAGITLEEAENYETLPKCICKNCELSLSLAHQFRIKVLHTHQIIEAYRQQELSVLEIEEEKAKQTLDAPVKVEFEDLVDESAVVENIYLNEEIISNKEMKVEMLEMSFSDVDDINMENEEHESLEINEDECKPEYLDEFYTESNVAASMSGTELEPLEVSPEDKSGKELTVVENTSATTNKSNEECDNKVSSEVIKDKNFYTRGPYKKKIISKENKKYICDVCGNIYAKRGRMTEHRRRHDKELRYACELCDKRFNLREHLRKHMYQHKGGKPFKCSFCSRTFFYESVKKAHEAIHSGVKPYVCDVCNKAFAYQHALGKHKLIHADVKFYHCEYCGKDFRLQHHLKQHKETKSHQSAVRAYHMEDDEYQEEISEEQIYEDGGYVEEIFIYQQEGFKDQNVIETAPTSLNQLVEQIMN</sequence>
<evidence type="ECO:0000256" key="9">
    <source>
        <dbReference type="ARBA" id="ARBA00023242"/>
    </source>
</evidence>
<feature type="domain" description="C2H2-type" evidence="12">
    <location>
        <begin position="343"/>
        <end position="370"/>
    </location>
</feature>
<gene>
    <name evidence="14" type="primary">ZNF28</name>
    <name evidence="14" type="ORF">c0_g2_i1</name>
</gene>
<feature type="domain" description="C2H2-type" evidence="12">
    <location>
        <begin position="287"/>
        <end position="314"/>
    </location>
</feature>
<keyword evidence="9" id="KW-0539">Nucleus</keyword>
<evidence type="ECO:0000256" key="3">
    <source>
        <dbReference type="ARBA" id="ARBA00022737"/>
    </source>
</evidence>
<evidence type="ECO:0000256" key="8">
    <source>
        <dbReference type="ARBA" id="ARBA00023163"/>
    </source>
</evidence>
<dbReference type="EMBL" id="GDHF01014434">
    <property type="protein sequence ID" value="JAI37880.1"/>
    <property type="molecule type" value="Transcribed_RNA"/>
</dbReference>
<feature type="binding site" evidence="11">
    <location>
        <position position="11"/>
    </location>
    <ligand>
        <name>Zn(2+)</name>
        <dbReference type="ChEBI" id="CHEBI:29105"/>
    </ligand>
</feature>
<dbReference type="Gene3D" id="3.30.160.60">
    <property type="entry name" value="Classic Zinc Finger"/>
    <property type="match status" value="4"/>
</dbReference>
<dbReference type="PROSITE" id="PS00028">
    <property type="entry name" value="ZINC_FINGER_C2H2_1"/>
    <property type="match status" value="5"/>
</dbReference>
<accession>A0A0K8VH53</accession>
<keyword evidence="3" id="KW-0677">Repeat</keyword>
<evidence type="ECO:0000256" key="4">
    <source>
        <dbReference type="ARBA" id="ARBA00022771"/>
    </source>
</evidence>
<dbReference type="Pfam" id="PF13912">
    <property type="entry name" value="zf-C2H2_6"/>
    <property type="match status" value="1"/>
</dbReference>
<dbReference type="Pfam" id="PF00096">
    <property type="entry name" value="zf-C2H2"/>
    <property type="match status" value="1"/>
</dbReference>
<feature type="binding site" evidence="11">
    <location>
        <position position="64"/>
    </location>
    <ligand>
        <name>Zn(2+)</name>
        <dbReference type="ChEBI" id="CHEBI:29105"/>
    </ligand>
</feature>
<dbReference type="SMART" id="SM00868">
    <property type="entry name" value="zf-AD"/>
    <property type="match status" value="1"/>
</dbReference>
<feature type="domain" description="C2H2-type" evidence="12">
    <location>
        <begin position="259"/>
        <end position="286"/>
    </location>
</feature>
<dbReference type="PROSITE" id="PS50157">
    <property type="entry name" value="ZINC_FINGER_C2H2_2"/>
    <property type="match status" value="5"/>
</dbReference>
<keyword evidence="7" id="KW-0238">DNA-binding</keyword>
<dbReference type="InterPro" id="IPR036236">
    <property type="entry name" value="Znf_C2H2_sf"/>
</dbReference>
<dbReference type="InterPro" id="IPR050331">
    <property type="entry name" value="Zinc_finger"/>
</dbReference>
<keyword evidence="6" id="KW-0805">Transcription regulation</keyword>
<evidence type="ECO:0000256" key="1">
    <source>
        <dbReference type="ARBA" id="ARBA00004123"/>
    </source>
</evidence>
<evidence type="ECO:0000313" key="14">
    <source>
        <dbReference type="EMBL" id="JAI37880.1"/>
    </source>
</evidence>
<dbReference type="Pfam" id="PF07776">
    <property type="entry name" value="zf-AD"/>
    <property type="match status" value="1"/>
</dbReference>
<reference evidence="14" key="1">
    <citation type="submission" date="2015-06" db="EMBL/GenBank/DDBJ databases">
        <authorList>
            <person name="Hoefler B.C."/>
            <person name="Straight P.D."/>
        </authorList>
    </citation>
    <scope>NUCLEOTIDE SEQUENCE</scope>
</reference>
<evidence type="ECO:0000256" key="11">
    <source>
        <dbReference type="PROSITE-ProRule" id="PRU01263"/>
    </source>
</evidence>